<keyword evidence="4" id="KW-1185">Reference proteome</keyword>
<organism evidence="3 4">
    <name type="scientific">Dietzia timorensis</name>
    <dbReference type="NCBI Taxonomy" id="499555"/>
    <lineage>
        <taxon>Bacteria</taxon>
        <taxon>Bacillati</taxon>
        <taxon>Actinomycetota</taxon>
        <taxon>Actinomycetes</taxon>
        <taxon>Mycobacteriales</taxon>
        <taxon>Dietziaceae</taxon>
        <taxon>Dietzia</taxon>
    </lineage>
</organism>
<feature type="region of interest" description="Disordered" evidence="1">
    <location>
        <begin position="22"/>
        <end position="100"/>
    </location>
</feature>
<feature type="chain" id="PRO_5039267054" description="Secreted protein" evidence="2">
    <location>
        <begin position="23"/>
        <end position="184"/>
    </location>
</feature>
<dbReference type="RefSeq" id="WP_156515364.1">
    <property type="nucleotide sequence ID" value="NZ_CP015961.1"/>
</dbReference>
<dbReference type="AlphaFoldDB" id="A0A173LQI4"/>
<evidence type="ECO:0000256" key="1">
    <source>
        <dbReference type="SAM" id="MobiDB-lite"/>
    </source>
</evidence>
<dbReference type="EMBL" id="CP015961">
    <property type="protein sequence ID" value="ANI94024.1"/>
    <property type="molecule type" value="Genomic_DNA"/>
</dbReference>
<protein>
    <recommendedName>
        <fullName evidence="5">Secreted protein</fullName>
    </recommendedName>
</protein>
<name>A0A173LQI4_9ACTN</name>
<feature type="signal peptide" evidence="2">
    <location>
        <begin position="1"/>
        <end position="22"/>
    </location>
</feature>
<evidence type="ECO:0000313" key="3">
    <source>
        <dbReference type="EMBL" id="ANI94024.1"/>
    </source>
</evidence>
<dbReference type="PROSITE" id="PS51257">
    <property type="entry name" value="PROKAR_LIPOPROTEIN"/>
    <property type="match status" value="1"/>
</dbReference>
<evidence type="ECO:0000313" key="4">
    <source>
        <dbReference type="Proteomes" id="UP000186104"/>
    </source>
</evidence>
<proteinExistence type="predicted"/>
<feature type="compositionally biased region" description="Low complexity" evidence="1">
    <location>
        <begin position="31"/>
        <end position="82"/>
    </location>
</feature>
<accession>A0A173LQI4</accession>
<dbReference type="STRING" id="499555.BJL86_3265"/>
<sequence length="184" mass="18847">MRFITIAAASAVLALGLAGCGAAESDQPEDPISSITSSAAKSTTTESSAPTSSSKASESDTTSTGLPEADAPEPAAPAAADAPTPPPFMSPEDFDPYGPPRFVQCWETNAAVMSDGSIVTDIVNCAPETGDPGLAPPRADGCVGPAATCGYYDTYGNPIWVDKETGETSPRYYDEFGNPTMEPN</sequence>
<gene>
    <name evidence="3" type="ORF">BJL86_3265</name>
</gene>
<keyword evidence="2" id="KW-0732">Signal</keyword>
<dbReference type="OrthoDB" id="4412347at2"/>
<dbReference type="KEGG" id="dtm:BJL86_3265"/>
<reference evidence="3 4" key="1">
    <citation type="submission" date="2016-06" db="EMBL/GenBank/DDBJ databases">
        <title>Complete genome sequence of a saline-alkali tolerant type strain Dietzia timorensis ID05-A0528T.</title>
        <authorList>
            <person name="Wu X."/>
        </authorList>
    </citation>
    <scope>NUCLEOTIDE SEQUENCE [LARGE SCALE GENOMIC DNA]</scope>
    <source>
        <strain evidence="3 4">ID05-A0528</strain>
    </source>
</reference>
<dbReference type="Proteomes" id="UP000186104">
    <property type="component" value="Chromosome"/>
</dbReference>
<evidence type="ECO:0008006" key="5">
    <source>
        <dbReference type="Google" id="ProtNLM"/>
    </source>
</evidence>
<evidence type="ECO:0000256" key="2">
    <source>
        <dbReference type="SAM" id="SignalP"/>
    </source>
</evidence>